<dbReference type="Proteomes" id="UP000481153">
    <property type="component" value="Unassembled WGS sequence"/>
</dbReference>
<reference evidence="2 3" key="1">
    <citation type="submission" date="2019-07" db="EMBL/GenBank/DDBJ databases">
        <title>Genomics analysis of Aphanomyces spp. identifies a new class of oomycete effector associated with host adaptation.</title>
        <authorList>
            <person name="Gaulin E."/>
        </authorList>
    </citation>
    <scope>NUCLEOTIDE SEQUENCE [LARGE SCALE GENOMIC DNA]</scope>
    <source>
        <strain evidence="2 3">ATCC 201684</strain>
    </source>
</reference>
<gene>
    <name evidence="2" type="ORF">Ae201684_007210</name>
</gene>
<accession>A0A6G0X877</accession>
<dbReference type="Gene3D" id="1.20.120.520">
    <property type="entry name" value="nmb1532 protein domain like"/>
    <property type="match status" value="1"/>
</dbReference>
<proteinExistence type="predicted"/>
<keyword evidence="3" id="KW-1185">Reference proteome</keyword>
<comment type="caution">
    <text evidence="2">The sequence shown here is derived from an EMBL/GenBank/DDBJ whole genome shotgun (WGS) entry which is preliminary data.</text>
</comment>
<feature type="domain" description="Hemerythrin-like" evidence="1">
    <location>
        <begin position="72"/>
        <end position="157"/>
    </location>
</feature>
<sequence>MASTKTASELASLPPLQRLAELRSIDDIPARRALTAQARDLLLLEWKRDPRWRGSARHLIEDVHSWFRQGFEDLTNFQRLDKMLHHHHSLEDRMWFPRLQRLHPDSREEIDILERDHKKLVELEGNVSSGDCASLVEFCDHLIDHLNREEMLSVPWLLDGTGGF</sequence>
<dbReference type="VEuPathDB" id="FungiDB:AeMF1_021547"/>
<evidence type="ECO:0000259" key="1">
    <source>
        <dbReference type="Pfam" id="PF01814"/>
    </source>
</evidence>
<name>A0A6G0X877_9STRA</name>
<dbReference type="Pfam" id="PF01814">
    <property type="entry name" value="Hemerythrin"/>
    <property type="match status" value="1"/>
</dbReference>
<evidence type="ECO:0000313" key="3">
    <source>
        <dbReference type="Proteomes" id="UP000481153"/>
    </source>
</evidence>
<dbReference type="EMBL" id="VJMJ01000089">
    <property type="protein sequence ID" value="KAF0736187.1"/>
    <property type="molecule type" value="Genomic_DNA"/>
</dbReference>
<organism evidence="2 3">
    <name type="scientific">Aphanomyces euteiches</name>
    <dbReference type="NCBI Taxonomy" id="100861"/>
    <lineage>
        <taxon>Eukaryota</taxon>
        <taxon>Sar</taxon>
        <taxon>Stramenopiles</taxon>
        <taxon>Oomycota</taxon>
        <taxon>Saprolegniomycetes</taxon>
        <taxon>Saprolegniales</taxon>
        <taxon>Verrucalvaceae</taxon>
        <taxon>Aphanomyces</taxon>
    </lineage>
</organism>
<evidence type="ECO:0000313" key="2">
    <source>
        <dbReference type="EMBL" id="KAF0736187.1"/>
    </source>
</evidence>
<dbReference type="AlphaFoldDB" id="A0A6G0X877"/>
<dbReference type="InterPro" id="IPR012312">
    <property type="entry name" value="Hemerythrin-like"/>
</dbReference>
<protein>
    <recommendedName>
        <fullName evidence="1">Hemerythrin-like domain-containing protein</fullName>
    </recommendedName>
</protein>